<dbReference type="InterPro" id="IPR011008">
    <property type="entry name" value="Dimeric_a/b-barrel"/>
</dbReference>
<dbReference type="RefSeq" id="WP_146684496.1">
    <property type="nucleotide sequence ID" value="NZ_CP019646.1"/>
</dbReference>
<dbReference type="SUPFAM" id="SSF54909">
    <property type="entry name" value="Dimeric alpha+beta barrel"/>
    <property type="match status" value="1"/>
</dbReference>
<dbReference type="Pfam" id="PF07876">
    <property type="entry name" value="Dabb"/>
    <property type="match status" value="1"/>
</dbReference>
<name>A0A1Q2MIE0_9BACT</name>
<protein>
    <submittedName>
        <fullName evidence="2">Stress responsive A/B Barrel Domain protein</fullName>
    </submittedName>
</protein>
<evidence type="ECO:0000313" key="2">
    <source>
        <dbReference type="EMBL" id="AQQ72288.1"/>
    </source>
</evidence>
<reference evidence="3" key="1">
    <citation type="submission" date="2017-02" db="EMBL/GenBank/DDBJ databases">
        <title>Comparative genomics and description of representatives of a novel lineage of planctomycetes thriving in anoxic sediments.</title>
        <authorList>
            <person name="Spring S."/>
            <person name="Bunk B."/>
            <person name="Sproer C."/>
        </authorList>
    </citation>
    <scope>NUCLEOTIDE SEQUENCE [LARGE SCALE GENOMIC DNA]</scope>
    <source>
        <strain evidence="3">SM-Chi-D1</strain>
    </source>
</reference>
<dbReference type="Proteomes" id="UP000188181">
    <property type="component" value="Chromosome"/>
</dbReference>
<dbReference type="AlphaFoldDB" id="A0A1Q2MIE0"/>
<organism evidence="2 3">
    <name type="scientific">Limihaloglobus sulfuriphilus</name>
    <dbReference type="NCBI Taxonomy" id="1851148"/>
    <lineage>
        <taxon>Bacteria</taxon>
        <taxon>Pseudomonadati</taxon>
        <taxon>Planctomycetota</taxon>
        <taxon>Phycisphaerae</taxon>
        <taxon>Sedimentisphaerales</taxon>
        <taxon>Sedimentisphaeraceae</taxon>
        <taxon>Limihaloglobus</taxon>
    </lineage>
</organism>
<dbReference type="EMBL" id="CP019646">
    <property type="protein sequence ID" value="AQQ72288.1"/>
    <property type="molecule type" value="Genomic_DNA"/>
</dbReference>
<dbReference type="Gene3D" id="3.30.70.100">
    <property type="match status" value="1"/>
</dbReference>
<dbReference type="SMART" id="SM00886">
    <property type="entry name" value="Dabb"/>
    <property type="match status" value="1"/>
</dbReference>
<sequence>MLVHTVLFWLKDDVTDDDREFFAAELEKLKGIECAHAVYVGTPAATERPVIDSSYDFCLTVILPDTAAHDTYQYDPLHVAFVEKCKAMFGKILIYDAD</sequence>
<dbReference type="STRING" id="1851148.SMSP2_02671"/>
<evidence type="ECO:0000313" key="3">
    <source>
        <dbReference type="Proteomes" id="UP000188181"/>
    </source>
</evidence>
<evidence type="ECO:0000259" key="1">
    <source>
        <dbReference type="SMART" id="SM00886"/>
    </source>
</evidence>
<keyword evidence="3" id="KW-1185">Reference proteome</keyword>
<proteinExistence type="predicted"/>
<dbReference type="OrthoDB" id="8114960at2"/>
<dbReference type="InterPro" id="IPR013097">
    <property type="entry name" value="Dabb"/>
</dbReference>
<gene>
    <name evidence="2" type="ORF">SMSP2_02671</name>
</gene>
<feature type="domain" description="Stress-response A/B barrel" evidence="1">
    <location>
        <begin position="2"/>
        <end position="98"/>
    </location>
</feature>
<accession>A0A1Q2MIE0</accession>
<dbReference type="KEGG" id="pbas:SMSP2_02671"/>